<dbReference type="Proteomes" id="UP000035963">
    <property type="component" value="Unassembled WGS sequence"/>
</dbReference>
<feature type="region of interest" description="Disordered" evidence="1">
    <location>
        <begin position="67"/>
        <end position="91"/>
    </location>
</feature>
<protein>
    <submittedName>
        <fullName evidence="2">Uncharacterized protein</fullName>
    </submittedName>
</protein>
<dbReference type="PATRIC" id="fig|908627.4.peg.8040"/>
<evidence type="ECO:0000256" key="1">
    <source>
        <dbReference type="SAM" id="MobiDB-lite"/>
    </source>
</evidence>
<organism evidence="2 3">
    <name type="scientific">Caballeronia mineralivorans PML1(12)</name>
    <dbReference type="NCBI Taxonomy" id="908627"/>
    <lineage>
        <taxon>Bacteria</taxon>
        <taxon>Pseudomonadati</taxon>
        <taxon>Pseudomonadota</taxon>
        <taxon>Betaproteobacteria</taxon>
        <taxon>Burkholderiales</taxon>
        <taxon>Burkholderiaceae</taxon>
        <taxon>Caballeronia</taxon>
    </lineage>
</organism>
<keyword evidence="3" id="KW-1185">Reference proteome</keyword>
<dbReference type="RefSeq" id="WP_047896984.1">
    <property type="nucleotide sequence ID" value="NZ_AEJF01000219.1"/>
</dbReference>
<comment type="caution">
    <text evidence="2">The sequence shown here is derived from an EMBL/GenBank/DDBJ whole genome shotgun (WGS) entry which is preliminary data.</text>
</comment>
<dbReference type="AlphaFoldDB" id="A0A0J1CLM6"/>
<accession>A0A0J1CLM6</accession>
<proteinExistence type="predicted"/>
<evidence type="ECO:0000313" key="3">
    <source>
        <dbReference type="Proteomes" id="UP000035963"/>
    </source>
</evidence>
<name>A0A0J1CLM6_9BURK</name>
<gene>
    <name evidence="2" type="ORF">EOS_35950</name>
</gene>
<sequence length="673" mass="72343">MGLEILTRIFPVEKPASIFDEAFDATFTGNLSTKNLAATVYRTLFCEVEDTYETNCCEAIAPAELDAPPEGSASPEADVPPEAIASPGAGALHEPDASLEAGASLEVALSSGIGVSPSTSSRFKVSVNNVALDFDSICGPGGTVEEKGQLALEGVEKLIAWEFERQNHSASLAKVAAKEVAALMLSGEFSSVDESVIIGARAKTELSPLKVVSSGMNIAFFDGFMLLHKTSGWTTIDPTQAKGGKCELVTDFAVRIRLDRSSSMREIFTPNATEKYTLTAEPAFFHVGGFAVREMTGTVEQKVRERVLELLREVLAAIGIDYHERAPTDMDKNGIHASRCPGMTDLEDSDREAAPKGVMASSVGPGKVVSYTAFEMIKMSRVAERLPSWSTTHLPRKPVAKTAPVLLATDKMVPTPENPVLVEEEDEDGFSTIRDTATEVASSQVKPENVEVVQLGGGINARGQLAPAEVRSAITAMLSPFEDGGAWRKSDDTYDAGVPAPAPKFLVRADGAARLLVSSPVHDLDPKRETPQRLAANGNRSIDDVIKDLKTDYSVGPVRVLIPVSQGNRTTFKFIRRAHWVLLDLQFDNGVLRTTKLYDSKASSYTYDGTMHVQNAMERAEVPVIPVGLHCKGDQGFLDNINCGRFVIDYVERAVAGGRLGDERNAALIAPAA</sequence>
<evidence type="ECO:0000313" key="2">
    <source>
        <dbReference type="EMBL" id="KLU21439.1"/>
    </source>
</evidence>
<reference evidence="2 3" key="1">
    <citation type="journal article" date="2015" name="Genome Announc.">
        <title>Draft Genome Sequence of Burkholderia sp. Strain PML1(12), an Ectomycorrhizosphere-Inhabiting Bacterium with Effective Mineral-Weathering Ability.</title>
        <authorList>
            <person name="Uroz S."/>
            <person name="Oger P."/>
        </authorList>
    </citation>
    <scope>NUCLEOTIDE SEQUENCE [LARGE SCALE GENOMIC DNA]</scope>
    <source>
        <strain evidence="3">PML1(12)</strain>
    </source>
</reference>
<dbReference type="EMBL" id="AEJF01000219">
    <property type="protein sequence ID" value="KLU21439.1"/>
    <property type="molecule type" value="Genomic_DNA"/>
</dbReference>